<protein>
    <recommendedName>
        <fullName evidence="2">GIY-YIG domain-containing protein</fullName>
    </recommendedName>
</protein>
<dbReference type="Pfam" id="PF01541">
    <property type="entry name" value="GIY-YIG"/>
    <property type="match status" value="1"/>
</dbReference>
<dbReference type="Gene3D" id="3.40.1440.10">
    <property type="entry name" value="GIY-YIG endonuclease"/>
    <property type="match status" value="1"/>
</dbReference>
<dbReference type="SMART" id="SM00465">
    <property type="entry name" value="GIYc"/>
    <property type="match status" value="1"/>
</dbReference>
<dbReference type="InterPro" id="IPR035901">
    <property type="entry name" value="GIY-YIG_endonuc_sf"/>
</dbReference>
<dbReference type="PANTHER" id="PTHR34477:SF1">
    <property type="entry name" value="UPF0213 PROTEIN YHBQ"/>
    <property type="match status" value="1"/>
</dbReference>
<proteinExistence type="inferred from homology"/>
<evidence type="ECO:0000259" key="2">
    <source>
        <dbReference type="PROSITE" id="PS50164"/>
    </source>
</evidence>
<dbReference type="InterPro" id="IPR000305">
    <property type="entry name" value="GIY-YIG_endonuc"/>
</dbReference>
<organism evidence="3 4">
    <name type="scientific">Candidatus Curtissbacteria bacterium RIFCSPLOWO2_01_FULL_38_11b</name>
    <dbReference type="NCBI Taxonomy" id="1797725"/>
    <lineage>
        <taxon>Bacteria</taxon>
        <taxon>Candidatus Curtissiibacteriota</taxon>
    </lineage>
</organism>
<accession>A0A1F5GZU0</accession>
<dbReference type="AlphaFoldDB" id="A0A1F5GZU0"/>
<evidence type="ECO:0000256" key="1">
    <source>
        <dbReference type="ARBA" id="ARBA00007435"/>
    </source>
</evidence>
<dbReference type="Proteomes" id="UP000176740">
    <property type="component" value="Unassembled WGS sequence"/>
</dbReference>
<gene>
    <name evidence="3" type="ORF">A3A49_00970</name>
</gene>
<sequence>MYYFYILRCSDSSLYCGMTSNLEKRVGEHNSNSSKGAKYLRSKKPVVLVYSETFPDIKTAMNRELQIKRWTKDKKEALIKGDVELLKKL</sequence>
<dbReference type="InterPro" id="IPR050190">
    <property type="entry name" value="UPF0213_domain"/>
</dbReference>
<dbReference type="CDD" id="cd10456">
    <property type="entry name" value="GIY-YIG_UPF0213"/>
    <property type="match status" value="1"/>
</dbReference>
<dbReference type="PROSITE" id="PS50164">
    <property type="entry name" value="GIY_YIG"/>
    <property type="match status" value="1"/>
</dbReference>
<dbReference type="STRING" id="1797725.A3A49_00970"/>
<feature type="domain" description="GIY-YIG" evidence="2">
    <location>
        <begin position="1"/>
        <end position="77"/>
    </location>
</feature>
<reference evidence="3 4" key="1">
    <citation type="journal article" date="2016" name="Nat. Commun.">
        <title>Thousands of microbial genomes shed light on interconnected biogeochemical processes in an aquifer system.</title>
        <authorList>
            <person name="Anantharaman K."/>
            <person name="Brown C.T."/>
            <person name="Hug L.A."/>
            <person name="Sharon I."/>
            <person name="Castelle C.J."/>
            <person name="Probst A.J."/>
            <person name="Thomas B.C."/>
            <person name="Singh A."/>
            <person name="Wilkins M.J."/>
            <person name="Karaoz U."/>
            <person name="Brodie E.L."/>
            <person name="Williams K.H."/>
            <person name="Hubbard S.S."/>
            <person name="Banfield J.F."/>
        </authorList>
    </citation>
    <scope>NUCLEOTIDE SEQUENCE [LARGE SCALE GENOMIC DNA]</scope>
</reference>
<evidence type="ECO:0000313" key="4">
    <source>
        <dbReference type="Proteomes" id="UP000176740"/>
    </source>
</evidence>
<name>A0A1F5GZU0_9BACT</name>
<comment type="caution">
    <text evidence="3">The sequence shown here is derived from an EMBL/GenBank/DDBJ whole genome shotgun (WGS) entry which is preliminary data.</text>
</comment>
<dbReference type="EMBL" id="MFBO01000033">
    <property type="protein sequence ID" value="OGD97371.1"/>
    <property type="molecule type" value="Genomic_DNA"/>
</dbReference>
<evidence type="ECO:0000313" key="3">
    <source>
        <dbReference type="EMBL" id="OGD97371.1"/>
    </source>
</evidence>
<comment type="similarity">
    <text evidence="1">Belongs to the UPF0213 family.</text>
</comment>
<dbReference type="PANTHER" id="PTHR34477">
    <property type="entry name" value="UPF0213 PROTEIN YHBQ"/>
    <property type="match status" value="1"/>
</dbReference>
<dbReference type="SUPFAM" id="SSF82771">
    <property type="entry name" value="GIY-YIG endonuclease"/>
    <property type="match status" value="1"/>
</dbReference>